<evidence type="ECO:0000313" key="1">
    <source>
        <dbReference type="EMBL" id="BAD94346.1"/>
    </source>
</evidence>
<dbReference type="AlphaFoldDB" id="Q56YC4"/>
<sequence length="58" mass="6188">MSDSSISRSFPIFSSISDLAFSSTSGFLSRFAIAHSNVTAEVSVPASIIDFTISKTIR</sequence>
<name>Q56YC4_ARATH</name>
<protein>
    <submittedName>
        <fullName evidence="1">Uncharacterized protein</fullName>
    </submittedName>
</protein>
<organism evidence="1">
    <name type="scientific">Arabidopsis thaliana</name>
    <name type="common">Mouse-ear cress</name>
    <dbReference type="NCBI Taxonomy" id="3702"/>
    <lineage>
        <taxon>Eukaryota</taxon>
        <taxon>Viridiplantae</taxon>
        <taxon>Streptophyta</taxon>
        <taxon>Embryophyta</taxon>
        <taxon>Tracheophyta</taxon>
        <taxon>Spermatophyta</taxon>
        <taxon>Magnoliopsida</taxon>
        <taxon>eudicotyledons</taxon>
        <taxon>Gunneridae</taxon>
        <taxon>Pentapetalae</taxon>
        <taxon>rosids</taxon>
        <taxon>malvids</taxon>
        <taxon>Brassicales</taxon>
        <taxon>Brassicaceae</taxon>
        <taxon>Camelineae</taxon>
        <taxon>Arabidopsis</taxon>
    </lineage>
</organism>
<proteinExistence type="evidence at transcript level"/>
<dbReference type="EMBL" id="AK221399">
    <property type="protein sequence ID" value="BAD94346.1"/>
    <property type="molecule type" value="mRNA"/>
</dbReference>
<accession>Q56YC4</accession>
<reference evidence="1" key="1">
    <citation type="submission" date="2005-03" db="EMBL/GenBank/DDBJ databases">
        <title>Large-scale analysis of RIKEN Arabidopsis full-length (RAFL) cDNAs.</title>
        <authorList>
            <person name="Totoki Y."/>
            <person name="Seki M."/>
            <person name="Ishida J."/>
            <person name="Nakajima M."/>
            <person name="Enju A."/>
            <person name="Kamiya A."/>
            <person name="Narusaka M."/>
            <person name="Shin-i T."/>
            <person name="Nakagawa M."/>
            <person name="Sakamoto N."/>
            <person name="Oishi K."/>
            <person name="Kohara Y."/>
            <person name="Kobayashi M."/>
            <person name="Toyoda A."/>
            <person name="Sakaki Y."/>
            <person name="Sakurai T."/>
            <person name="Iida K."/>
            <person name="Akiyama K."/>
            <person name="Satou M."/>
            <person name="Toyoda T."/>
            <person name="Konagaya A."/>
            <person name="Carninci P."/>
            <person name="Kawai J."/>
            <person name="Hayashizaki Y."/>
            <person name="Shinozaki K."/>
        </authorList>
    </citation>
    <scope>NUCLEOTIDE SEQUENCE</scope>
</reference>